<feature type="domain" description="Major facilitator superfamily (MFS) profile" evidence="6">
    <location>
        <begin position="1"/>
        <end position="355"/>
    </location>
</feature>
<feature type="transmembrane region" description="Helical" evidence="5">
    <location>
        <begin position="179"/>
        <end position="202"/>
    </location>
</feature>
<dbReference type="PANTHER" id="PTHR23537">
    <property type="match status" value="1"/>
</dbReference>
<evidence type="ECO:0000256" key="1">
    <source>
        <dbReference type="ARBA" id="ARBA00004651"/>
    </source>
</evidence>
<evidence type="ECO:0000313" key="8">
    <source>
        <dbReference type="Proteomes" id="UP000294911"/>
    </source>
</evidence>
<feature type="transmembrane region" description="Helical" evidence="5">
    <location>
        <begin position="266"/>
        <end position="287"/>
    </location>
</feature>
<evidence type="ECO:0000259" key="6">
    <source>
        <dbReference type="PROSITE" id="PS50850"/>
    </source>
</evidence>
<keyword evidence="2 5" id="KW-0812">Transmembrane</keyword>
<dbReference type="EMBL" id="SLXQ01000002">
    <property type="protein sequence ID" value="TCP54906.1"/>
    <property type="molecule type" value="Genomic_DNA"/>
</dbReference>
<feature type="transmembrane region" description="Helical" evidence="5">
    <location>
        <begin position="137"/>
        <end position="158"/>
    </location>
</feature>
<feature type="transmembrane region" description="Helical" evidence="5">
    <location>
        <begin position="6"/>
        <end position="30"/>
    </location>
</feature>
<feature type="transmembrane region" description="Helical" evidence="5">
    <location>
        <begin position="299"/>
        <end position="322"/>
    </location>
</feature>
<feature type="transmembrane region" description="Helical" evidence="5">
    <location>
        <begin position="42"/>
        <end position="61"/>
    </location>
</feature>
<gene>
    <name evidence="7" type="ORF">EV191_102115</name>
</gene>
<organism evidence="7 8">
    <name type="scientific">Tamaricihabitans halophyticus</name>
    <dbReference type="NCBI Taxonomy" id="1262583"/>
    <lineage>
        <taxon>Bacteria</taxon>
        <taxon>Bacillati</taxon>
        <taxon>Actinomycetota</taxon>
        <taxon>Actinomycetes</taxon>
        <taxon>Pseudonocardiales</taxon>
        <taxon>Pseudonocardiaceae</taxon>
        <taxon>Tamaricihabitans</taxon>
    </lineage>
</organism>
<dbReference type="PANTHER" id="PTHR23537:SF1">
    <property type="entry name" value="SUGAR TRANSPORTER"/>
    <property type="match status" value="1"/>
</dbReference>
<feature type="transmembrane region" description="Helical" evidence="5">
    <location>
        <begin position="328"/>
        <end position="349"/>
    </location>
</feature>
<accession>A0A4V2SUM8</accession>
<comment type="subcellular location">
    <subcellularLocation>
        <location evidence="1">Cell membrane</location>
        <topology evidence="1">Multi-pass membrane protein</topology>
    </subcellularLocation>
</comment>
<proteinExistence type="predicted"/>
<dbReference type="PROSITE" id="PS50850">
    <property type="entry name" value="MFS"/>
    <property type="match status" value="1"/>
</dbReference>
<dbReference type="Proteomes" id="UP000294911">
    <property type="component" value="Unassembled WGS sequence"/>
</dbReference>
<dbReference type="SUPFAM" id="SSF103473">
    <property type="entry name" value="MFS general substrate transporter"/>
    <property type="match status" value="1"/>
</dbReference>
<keyword evidence="8" id="KW-1185">Reference proteome</keyword>
<feature type="transmembrane region" description="Helical" evidence="5">
    <location>
        <begin position="243"/>
        <end position="260"/>
    </location>
</feature>
<dbReference type="AlphaFoldDB" id="A0A4V2SUM8"/>
<feature type="transmembrane region" description="Helical" evidence="5">
    <location>
        <begin position="214"/>
        <end position="231"/>
    </location>
</feature>
<evidence type="ECO:0000313" key="7">
    <source>
        <dbReference type="EMBL" id="TCP54906.1"/>
    </source>
</evidence>
<dbReference type="GO" id="GO:0005886">
    <property type="term" value="C:plasma membrane"/>
    <property type="evidence" value="ECO:0007669"/>
    <property type="project" value="UniProtKB-SubCell"/>
</dbReference>
<evidence type="ECO:0000256" key="2">
    <source>
        <dbReference type="ARBA" id="ARBA00022692"/>
    </source>
</evidence>
<reference evidence="7 8" key="1">
    <citation type="submission" date="2019-03" db="EMBL/GenBank/DDBJ databases">
        <title>Genomic Encyclopedia of Type Strains, Phase IV (KMG-IV): sequencing the most valuable type-strain genomes for metagenomic binning, comparative biology and taxonomic classification.</title>
        <authorList>
            <person name="Goeker M."/>
        </authorList>
    </citation>
    <scope>NUCLEOTIDE SEQUENCE [LARGE SCALE GENOMIC DNA]</scope>
    <source>
        <strain evidence="7 8">DSM 45765</strain>
    </source>
</reference>
<keyword evidence="3 5" id="KW-1133">Transmembrane helix</keyword>
<dbReference type="InterPro" id="IPR020846">
    <property type="entry name" value="MFS_dom"/>
</dbReference>
<keyword evidence="4 5" id="KW-0472">Membrane</keyword>
<protein>
    <submittedName>
        <fullName evidence="7">Cyanate permease</fullName>
    </submittedName>
</protein>
<feature type="transmembrane region" description="Helical" evidence="5">
    <location>
        <begin position="101"/>
        <end position="125"/>
    </location>
</feature>
<evidence type="ECO:0000256" key="3">
    <source>
        <dbReference type="ARBA" id="ARBA00022989"/>
    </source>
</evidence>
<dbReference type="GO" id="GO:0022857">
    <property type="term" value="F:transmembrane transporter activity"/>
    <property type="evidence" value="ECO:0007669"/>
    <property type="project" value="InterPro"/>
</dbReference>
<dbReference type="InterPro" id="IPR036259">
    <property type="entry name" value="MFS_trans_sf"/>
</dbReference>
<dbReference type="Gene3D" id="1.20.1250.20">
    <property type="entry name" value="MFS general substrate transporter like domains"/>
    <property type="match status" value="1"/>
</dbReference>
<feature type="transmembrane region" description="Helical" evidence="5">
    <location>
        <begin position="67"/>
        <end position="89"/>
    </location>
</feature>
<evidence type="ECO:0000256" key="4">
    <source>
        <dbReference type="ARBA" id="ARBA00023136"/>
    </source>
</evidence>
<dbReference type="Pfam" id="PF06779">
    <property type="entry name" value="MFS_4"/>
    <property type="match status" value="1"/>
</dbReference>
<evidence type="ECO:0000256" key="5">
    <source>
        <dbReference type="SAM" id="Phobius"/>
    </source>
</evidence>
<comment type="caution">
    <text evidence="7">The sequence shown here is derived from an EMBL/GenBank/DDBJ whole genome shotgun (WGS) entry which is preliminary data.</text>
</comment>
<dbReference type="InterPro" id="IPR010645">
    <property type="entry name" value="MFS_4"/>
</dbReference>
<sequence>MRAALDWSFAIAGAMNAANALGYLVGALLAARLATRFGARNVFLFGLAGTAITVLLSAATASTPLLLVLRLLSGIAGAATFVLGGALVAKLGEGLTGRRAGLLLGCYFGGSGIGIFCSAVALPPLLGALDPATGWRWGWVVLGVLAGFAALGAIPAVLRSPEPVTERGRGRWPVAKLAPLLLAYTLFGVGYIAYMTFIVAFLRDAGRSTAEVTVFWAVLGLVSIGSGFLWGPPLGAWSGGRGPAIVLSVVTVGAAIPLLSASAAMAIGSAVVFGVAFLVVAAAMTAVAQRIVPAHQLTAAIGGLTTAFALGQCLGPVLAGVLSDSADGVRAGLLLSAVILLIAVPIAAAQRQHTR</sequence>
<name>A0A4V2SUM8_9PSEU</name>